<dbReference type="Gene3D" id="3.40.33.10">
    <property type="entry name" value="CAP"/>
    <property type="match status" value="1"/>
</dbReference>
<evidence type="ECO:0000313" key="2">
    <source>
        <dbReference type="EMBL" id="SDY03706.1"/>
    </source>
</evidence>
<dbReference type="RefSeq" id="WP_089767040.1">
    <property type="nucleotide sequence ID" value="NZ_FNPB01000005.1"/>
</dbReference>
<name>A0A1H3GK78_9EURY</name>
<dbReference type="STRING" id="660517.SAMN04487946_105221"/>
<dbReference type="PANTHER" id="PTHR31157:SF1">
    <property type="entry name" value="SCP DOMAIN-CONTAINING PROTEIN"/>
    <property type="match status" value="1"/>
</dbReference>
<sequence length="197" mass="21771">MKRLFAVLLIAAIGLVVVTPIGPVQFADIGVTSMVSDSVENAESRFGDSSEAGSSEINETKISLEVHERINEIRSDRRVDQLQYSQSTAANAEDHSEWMADRLRLEHANIEEQYQCDTVGENIGYTYASQDIAMEGGYVNYDGNETRIAHGIVRQWMDSPGNQDTVLREEFSSQGIGVATTQTDDGQRIYVTQTLCG</sequence>
<dbReference type="PANTHER" id="PTHR31157">
    <property type="entry name" value="SCP DOMAIN-CONTAINING PROTEIN"/>
    <property type="match status" value="1"/>
</dbReference>
<protein>
    <submittedName>
        <fullName evidence="2">Uncharacterized conserved protein YkwD, contains CAP (CSP/antigen 5/PR1) domain</fullName>
    </submittedName>
</protein>
<keyword evidence="3" id="KW-1185">Reference proteome</keyword>
<dbReference type="EMBL" id="FNPB01000005">
    <property type="protein sequence ID" value="SDY03706.1"/>
    <property type="molecule type" value="Genomic_DNA"/>
</dbReference>
<dbReference type="InterPro" id="IPR035940">
    <property type="entry name" value="CAP_sf"/>
</dbReference>
<accession>A0A1H3GK78</accession>
<reference evidence="3" key="1">
    <citation type="submission" date="2016-10" db="EMBL/GenBank/DDBJ databases">
        <authorList>
            <person name="Varghese N."/>
            <person name="Submissions S."/>
        </authorList>
    </citation>
    <scope>NUCLEOTIDE SEQUENCE [LARGE SCALE GENOMIC DNA]</scope>
    <source>
        <strain evidence="3">CGMCC 1.10118</strain>
    </source>
</reference>
<dbReference type="AlphaFoldDB" id="A0A1H3GK78"/>
<evidence type="ECO:0000313" key="3">
    <source>
        <dbReference type="Proteomes" id="UP000199170"/>
    </source>
</evidence>
<proteinExistence type="predicted"/>
<dbReference type="CDD" id="cd05379">
    <property type="entry name" value="CAP_bacterial"/>
    <property type="match status" value="1"/>
</dbReference>
<organism evidence="2 3">
    <name type="scientific">Halobellus clavatus</name>
    <dbReference type="NCBI Taxonomy" id="660517"/>
    <lineage>
        <taxon>Archaea</taxon>
        <taxon>Methanobacteriati</taxon>
        <taxon>Methanobacteriota</taxon>
        <taxon>Stenosarchaea group</taxon>
        <taxon>Halobacteria</taxon>
        <taxon>Halobacteriales</taxon>
        <taxon>Haloferacaceae</taxon>
        <taxon>Halobellus</taxon>
    </lineage>
</organism>
<dbReference type="Proteomes" id="UP000199170">
    <property type="component" value="Unassembled WGS sequence"/>
</dbReference>
<dbReference type="Pfam" id="PF00188">
    <property type="entry name" value="CAP"/>
    <property type="match status" value="1"/>
</dbReference>
<gene>
    <name evidence="2" type="ORF">SAMN04487946_105221</name>
</gene>
<feature type="domain" description="SCP" evidence="1">
    <location>
        <begin position="68"/>
        <end position="193"/>
    </location>
</feature>
<dbReference type="InterPro" id="IPR014044">
    <property type="entry name" value="CAP_dom"/>
</dbReference>
<dbReference type="SUPFAM" id="SSF55797">
    <property type="entry name" value="PR-1-like"/>
    <property type="match status" value="1"/>
</dbReference>
<evidence type="ECO:0000259" key="1">
    <source>
        <dbReference type="Pfam" id="PF00188"/>
    </source>
</evidence>
<dbReference type="OrthoDB" id="60683at2157"/>